<keyword evidence="1" id="KW-0472">Membrane</keyword>
<accession>A0A9P4KAI9</accession>
<sequence length="130" mass="14975">MTIMRRDGVCRETDRQSSLVLGTWIHPATCDGWQALPNFLLVLLFLLPHCMFVPFIPVPDIWISEVRRDPYLRETLSISASMDSKRTAPWFVRSPTTTTTPPPRLYTNFHHYQFAAPVSDRTGSKIKIRS</sequence>
<keyword evidence="3" id="KW-1185">Reference proteome</keyword>
<keyword evidence="1" id="KW-0812">Transmembrane</keyword>
<evidence type="ECO:0000313" key="2">
    <source>
        <dbReference type="EMBL" id="KAF2265719.1"/>
    </source>
</evidence>
<dbReference type="Proteomes" id="UP000800093">
    <property type="component" value="Unassembled WGS sequence"/>
</dbReference>
<evidence type="ECO:0000256" key="1">
    <source>
        <dbReference type="SAM" id="Phobius"/>
    </source>
</evidence>
<reference evidence="3" key="1">
    <citation type="journal article" date="2020" name="Stud. Mycol.">
        <title>101 Dothideomycetes genomes: A test case for predicting lifestyles and emergence of pathogens.</title>
        <authorList>
            <person name="Haridas S."/>
            <person name="Albert R."/>
            <person name="Binder M."/>
            <person name="Bloem J."/>
            <person name="LaButti K."/>
            <person name="Salamov A."/>
            <person name="Andreopoulos B."/>
            <person name="Baker S."/>
            <person name="Barry K."/>
            <person name="Bills G."/>
            <person name="Bluhm B."/>
            <person name="Cannon C."/>
            <person name="Castanera R."/>
            <person name="Culley D."/>
            <person name="Daum C."/>
            <person name="Ezra D."/>
            <person name="Gonzalez J."/>
            <person name="Henrissat B."/>
            <person name="Kuo A."/>
            <person name="Liang C."/>
            <person name="Lipzen A."/>
            <person name="Lutzoni F."/>
            <person name="Magnuson J."/>
            <person name="Mondo S."/>
            <person name="Nolan M."/>
            <person name="Ohm R."/>
            <person name="Pangilinan J."/>
            <person name="Park H.-J."/>
            <person name="Ramirez L."/>
            <person name="Alfaro M."/>
            <person name="Sun H."/>
            <person name="Tritt A."/>
            <person name="Yoshinaga Y."/>
            <person name="Zwiers L.-H."/>
            <person name="Turgeon B."/>
            <person name="Goodwin S."/>
            <person name="Spatafora J."/>
            <person name="Crous P."/>
            <person name="Grigoriev I."/>
        </authorList>
    </citation>
    <scope>NUCLEOTIDE SEQUENCE [LARGE SCALE GENOMIC DNA]</scope>
    <source>
        <strain evidence="3">CBS 304.66</strain>
    </source>
</reference>
<feature type="transmembrane region" description="Helical" evidence="1">
    <location>
        <begin position="39"/>
        <end position="63"/>
    </location>
</feature>
<evidence type="ECO:0000313" key="3">
    <source>
        <dbReference type="Proteomes" id="UP000800093"/>
    </source>
</evidence>
<organism evidence="2 3">
    <name type="scientific">Lojkania enalia</name>
    <dbReference type="NCBI Taxonomy" id="147567"/>
    <lineage>
        <taxon>Eukaryota</taxon>
        <taxon>Fungi</taxon>
        <taxon>Dikarya</taxon>
        <taxon>Ascomycota</taxon>
        <taxon>Pezizomycotina</taxon>
        <taxon>Dothideomycetes</taxon>
        <taxon>Pleosporomycetidae</taxon>
        <taxon>Pleosporales</taxon>
        <taxon>Pleosporales incertae sedis</taxon>
        <taxon>Lojkania</taxon>
    </lineage>
</organism>
<keyword evidence="1" id="KW-1133">Transmembrane helix</keyword>
<comment type="caution">
    <text evidence="2">The sequence shown here is derived from an EMBL/GenBank/DDBJ whole genome shotgun (WGS) entry which is preliminary data.</text>
</comment>
<name>A0A9P4KAI9_9PLEO</name>
<gene>
    <name evidence="2" type="ORF">CC78DRAFT_615563</name>
</gene>
<dbReference type="AlphaFoldDB" id="A0A9P4KAI9"/>
<proteinExistence type="predicted"/>
<protein>
    <submittedName>
        <fullName evidence="2">Uncharacterized protein</fullName>
    </submittedName>
</protein>
<dbReference type="EMBL" id="ML986603">
    <property type="protein sequence ID" value="KAF2265719.1"/>
    <property type="molecule type" value="Genomic_DNA"/>
</dbReference>